<feature type="region of interest" description="Disordered" evidence="1">
    <location>
        <begin position="149"/>
        <end position="183"/>
    </location>
</feature>
<evidence type="ECO:0000313" key="3">
    <source>
        <dbReference type="EMBL" id="OJD22472.1"/>
    </source>
</evidence>
<accession>A0A1J9Q1R6</accession>
<evidence type="ECO:0000256" key="1">
    <source>
        <dbReference type="SAM" id="MobiDB-lite"/>
    </source>
</evidence>
<feature type="chain" id="PRO_5013131653" evidence="2">
    <location>
        <begin position="21"/>
        <end position="183"/>
    </location>
</feature>
<reference evidence="3 4" key="1">
    <citation type="submission" date="2015-08" db="EMBL/GenBank/DDBJ databases">
        <title>Emmonsia species relationships and genome sequence.</title>
        <authorList>
            <person name="Cuomo C.A."/>
            <person name="Schwartz I.S."/>
            <person name="Kenyon C."/>
            <person name="De Hoog G.S."/>
            <person name="Govender N.P."/>
            <person name="Botha A."/>
            <person name="Moreno L."/>
            <person name="De Vries M."/>
            <person name="Munoz J.F."/>
            <person name="Stielow J.B."/>
        </authorList>
    </citation>
    <scope>NUCLEOTIDE SEQUENCE [LARGE SCALE GENOMIC DNA]</scope>
    <source>
        <strain evidence="3 4">EI222</strain>
    </source>
</reference>
<proteinExistence type="predicted"/>
<dbReference type="AlphaFoldDB" id="A0A1J9Q1R6"/>
<gene>
    <name evidence="3" type="ORF">ACJ73_06182</name>
</gene>
<dbReference type="VEuPathDB" id="FungiDB:ACJ73_06182"/>
<dbReference type="EMBL" id="LGTZ01001049">
    <property type="protein sequence ID" value="OJD22472.1"/>
    <property type="molecule type" value="Genomic_DNA"/>
</dbReference>
<dbReference type="Proteomes" id="UP000242791">
    <property type="component" value="Unassembled WGS sequence"/>
</dbReference>
<organism evidence="3 4">
    <name type="scientific">Blastomyces percursus</name>
    <dbReference type="NCBI Taxonomy" id="1658174"/>
    <lineage>
        <taxon>Eukaryota</taxon>
        <taxon>Fungi</taxon>
        <taxon>Dikarya</taxon>
        <taxon>Ascomycota</taxon>
        <taxon>Pezizomycotina</taxon>
        <taxon>Eurotiomycetes</taxon>
        <taxon>Eurotiomycetidae</taxon>
        <taxon>Onygenales</taxon>
        <taxon>Ajellomycetaceae</taxon>
        <taxon>Blastomyces</taxon>
    </lineage>
</organism>
<keyword evidence="2" id="KW-0732">Signal</keyword>
<evidence type="ECO:0000256" key="2">
    <source>
        <dbReference type="SAM" id="SignalP"/>
    </source>
</evidence>
<keyword evidence="4" id="KW-1185">Reference proteome</keyword>
<sequence length="183" mass="20335">MVCINQIFQFAILGASLAAANPIPGGDHYGEKEHKTVTVTEYKTQYKTAFKPVTEFKEVTKFVTVNHPITHWKTMTITDYPKPITKTEYKPVTVVQTKAVTITAVKEVIVTKTAVQEKPITHFHTITVPGKPVPVPTTIAKVHTVTGKCDEPKKYHDGKKGDGKDGKNRKDDGYKGYDTDGDY</sequence>
<comment type="caution">
    <text evidence="3">The sequence shown here is derived from an EMBL/GenBank/DDBJ whole genome shotgun (WGS) entry which is preliminary data.</text>
</comment>
<protein>
    <submittedName>
        <fullName evidence="3">Uncharacterized protein</fullName>
    </submittedName>
</protein>
<dbReference type="OrthoDB" id="4187320at2759"/>
<evidence type="ECO:0000313" key="4">
    <source>
        <dbReference type="Proteomes" id="UP000242791"/>
    </source>
</evidence>
<dbReference type="STRING" id="1658174.A0A1J9Q1R6"/>
<name>A0A1J9Q1R6_9EURO</name>
<feature type="signal peptide" evidence="2">
    <location>
        <begin position="1"/>
        <end position="20"/>
    </location>
</feature>